<dbReference type="KEGG" id="sfy:GFH48_21240"/>
<sequence>MSDQPHAPVAARAVPPAAGRPAAPAAARKHGRREPWTWTYDPHAAEVERGRAFRRGEEAGRGRG</sequence>
<protein>
    <submittedName>
        <fullName evidence="2">Uncharacterized protein</fullName>
    </submittedName>
</protein>
<dbReference type="RefSeq" id="WP_153289718.1">
    <property type="nucleotide sequence ID" value="NZ_CP045643.1"/>
</dbReference>
<dbReference type="AlphaFoldDB" id="A0A5Q0LF46"/>
<evidence type="ECO:0000313" key="2">
    <source>
        <dbReference type="EMBL" id="QFZ75454.1"/>
    </source>
</evidence>
<evidence type="ECO:0000256" key="1">
    <source>
        <dbReference type="SAM" id="MobiDB-lite"/>
    </source>
</evidence>
<dbReference type="Proteomes" id="UP000326179">
    <property type="component" value="Chromosome"/>
</dbReference>
<organism evidence="2 3">
    <name type="scientific">Streptomyces fagopyri</name>
    <dbReference type="NCBI Taxonomy" id="2662397"/>
    <lineage>
        <taxon>Bacteria</taxon>
        <taxon>Bacillati</taxon>
        <taxon>Actinomycetota</taxon>
        <taxon>Actinomycetes</taxon>
        <taxon>Kitasatosporales</taxon>
        <taxon>Streptomycetaceae</taxon>
        <taxon>Streptomyces</taxon>
    </lineage>
</organism>
<accession>A0A5Q0LF46</accession>
<gene>
    <name evidence="2" type="ORF">GFH48_21240</name>
</gene>
<name>A0A5Q0LF46_9ACTN</name>
<feature type="region of interest" description="Disordered" evidence="1">
    <location>
        <begin position="1"/>
        <end position="37"/>
    </location>
</feature>
<feature type="compositionally biased region" description="Low complexity" evidence="1">
    <location>
        <begin position="1"/>
        <end position="26"/>
    </location>
</feature>
<keyword evidence="3" id="KW-1185">Reference proteome</keyword>
<reference evidence="2 3" key="1">
    <citation type="submission" date="2019-10" db="EMBL/GenBank/DDBJ databases">
        <title>A novel species.</title>
        <authorList>
            <person name="Gao J."/>
        </authorList>
    </citation>
    <scope>NUCLEOTIDE SEQUENCE [LARGE SCALE GENOMIC DNA]</scope>
    <source>
        <strain evidence="2 3">QMT-28</strain>
    </source>
</reference>
<dbReference type="EMBL" id="CP045643">
    <property type="protein sequence ID" value="QFZ75454.1"/>
    <property type="molecule type" value="Genomic_DNA"/>
</dbReference>
<proteinExistence type="predicted"/>
<evidence type="ECO:0000313" key="3">
    <source>
        <dbReference type="Proteomes" id="UP000326179"/>
    </source>
</evidence>